<accession>A0A1C3E9U4</accession>
<comment type="caution">
    <text evidence="2">The sequence shown here is derived from an EMBL/GenBank/DDBJ whole genome shotgun (WGS) entry which is preliminary data.</text>
</comment>
<proteinExistence type="predicted"/>
<organism evidence="2 3">
    <name type="scientific">Planctopirus hydrillae</name>
    <dbReference type="NCBI Taxonomy" id="1841610"/>
    <lineage>
        <taxon>Bacteria</taxon>
        <taxon>Pseudomonadati</taxon>
        <taxon>Planctomycetota</taxon>
        <taxon>Planctomycetia</taxon>
        <taxon>Planctomycetales</taxon>
        <taxon>Planctomycetaceae</taxon>
        <taxon>Planctopirus</taxon>
    </lineage>
</organism>
<dbReference type="PANTHER" id="PTHR23308">
    <property type="entry name" value="NUCLEAR INHIBITOR OF PROTEIN PHOSPHATASE-1"/>
    <property type="match status" value="1"/>
</dbReference>
<dbReference type="OrthoDB" id="9816434at2"/>
<dbReference type="CDD" id="cd00060">
    <property type="entry name" value="FHA"/>
    <property type="match status" value="1"/>
</dbReference>
<evidence type="ECO:0000313" key="2">
    <source>
        <dbReference type="EMBL" id="ODA30025.1"/>
    </source>
</evidence>
<dbReference type="PROSITE" id="PS50006">
    <property type="entry name" value="FHA_DOMAIN"/>
    <property type="match status" value="1"/>
</dbReference>
<gene>
    <name evidence="2" type="ORF">A6X21_06715</name>
</gene>
<evidence type="ECO:0000313" key="3">
    <source>
        <dbReference type="Proteomes" id="UP000094828"/>
    </source>
</evidence>
<keyword evidence="3" id="KW-1185">Reference proteome</keyword>
<dbReference type="SUPFAM" id="SSF49879">
    <property type="entry name" value="SMAD/FHA domain"/>
    <property type="match status" value="1"/>
</dbReference>
<dbReference type="Pfam" id="PF00498">
    <property type="entry name" value="FHA"/>
    <property type="match status" value="1"/>
</dbReference>
<dbReference type="SMART" id="SM00240">
    <property type="entry name" value="FHA"/>
    <property type="match status" value="1"/>
</dbReference>
<feature type="domain" description="FHA" evidence="1">
    <location>
        <begin position="43"/>
        <end position="92"/>
    </location>
</feature>
<name>A0A1C3E9U4_9PLAN</name>
<dbReference type="Gene3D" id="2.60.200.20">
    <property type="match status" value="1"/>
</dbReference>
<dbReference type="InterPro" id="IPR000253">
    <property type="entry name" value="FHA_dom"/>
</dbReference>
<dbReference type="InterPro" id="IPR050923">
    <property type="entry name" value="Cell_Proc_Reg/RNA_Proc"/>
</dbReference>
<dbReference type="AlphaFoldDB" id="A0A1C3E9U4"/>
<protein>
    <recommendedName>
        <fullName evidence="1">FHA domain-containing protein</fullName>
    </recommendedName>
</protein>
<reference evidence="2 3" key="1">
    <citation type="submission" date="2016-05" db="EMBL/GenBank/DDBJ databases">
        <title>Genomic and physiological characterization of Planctopirus sp. isolated from fresh water lake.</title>
        <authorList>
            <person name="Subhash Y."/>
            <person name="Ramana C."/>
        </authorList>
    </citation>
    <scope>NUCLEOTIDE SEQUENCE [LARGE SCALE GENOMIC DNA]</scope>
    <source>
        <strain evidence="2 3">JC280</strain>
    </source>
</reference>
<evidence type="ECO:0000259" key="1">
    <source>
        <dbReference type="PROSITE" id="PS50006"/>
    </source>
</evidence>
<sequence>MGLWLIASSAGFAELPGNDMRVVIRILEGMERGEVFHDLALPCTVGREEENAVQLNDDRISRFHCKLQEDSGRVILTDLDSTNGTRVNGRAVQMHVLQPGDLIMVGRCVLLYGDVPPPAVTLATSNQGAPETRIGLTDPGDSGDLEFSIATDFEMGRKPMFPHGRPELPLDLKGLQRVQLNDLIAWIHDELGSVLQNASEQSSAMTGLRQLLIPWAQRERLIELEASLAEILRRLSSNDTV</sequence>
<dbReference type="EMBL" id="LYDR01000116">
    <property type="protein sequence ID" value="ODA30025.1"/>
    <property type="molecule type" value="Genomic_DNA"/>
</dbReference>
<dbReference type="InterPro" id="IPR008984">
    <property type="entry name" value="SMAD_FHA_dom_sf"/>
</dbReference>
<dbReference type="Proteomes" id="UP000094828">
    <property type="component" value="Unassembled WGS sequence"/>
</dbReference>
<dbReference type="STRING" id="1841610.A6X21_06715"/>